<name>A0A2C5WUB3_9PEZI</name>
<gene>
    <name evidence="2" type="ORF">CFIMG_006634RA</name>
</gene>
<dbReference type="EMBL" id="APWK03000222">
    <property type="protein sequence ID" value="PHH49300.1"/>
    <property type="molecule type" value="Genomic_DNA"/>
</dbReference>
<dbReference type="STRING" id="1035309.A0A2C5WUB3"/>
<accession>A0A2C5WUB3</accession>
<feature type="compositionally biased region" description="Basic and acidic residues" evidence="1">
    <location>
        <begin position="21"/>
        <end position="34"/>
    </location>
</feature>
<dbReference type="OrthoDB" id="4778499at2759"/>
<keyword evidence="3" id="KW-1185">Reference proteome</keyword>
<evidence type="ECO:0000313" key="2">
    <source>
        <dbReference type="EMBL" id="PHH49300.1"/>
    </source>
</evidence>
<evidence type="ECO:0000313" key="3">
    <source>
        <dbReference type="Proteomes" id="UP000222788"/>
    </source>
</evidence>
<feature type="region of interest" description="Disordered" evidence="1">
    <location>
        <begin position="1"/>
        <end position="39"/>
    </location>
</feature>
<proteinExistence type="predicted"/>
<organism evidence="2 3">
    <name type="scientific">Ceratocystis fimbriata CBS 114723</name>
    <dbReference type="NCBI Taxonomy" id="1035309"/>
    <lineage>
        <taxon>Eukaryota</taxon>
        <taxon>Fungi</taxon>
        <taxon>Dikarya</taxon>
        <taxon>Ascomycota</taxon>
        <taxon>Pezizomycotina</taxon>
        <taxon>Sordariomycetes</taxon>
        <taxon>Hypocreomycetidae</taxon>
        <taxon>Microascales</taxon>
        <taxon>Ceratocystidaceae</taxon>
        <taxon>Ceratocystis</taxon>
    </lineage>
</organism>
<dbReference type="Proteomes" id="UP000222788">
    <property type="component" value="Unassembled WGS sequence"/>
</dbReference>
<evidence type="ECO:0000256" key="1">
    <source>
        <dbReference type="SAM" id="MobiDB-lite"/>
    </source>
</evidence>
<dbReference type="AlphaFoldDB" id="A0A2C5WUB3"/>
<protein>
    <submittedName>
        <fullName evidence="2">Uncharacterized protein</fullName>
    </submittedName>
</protein>
<sequence>MGTNVRTLNTENSDSSSIQGRDMDPKREATRNSHDGAPVSIDPKAEARLLMKLDLYLIPTASILYLFCFIDRANIGKSAT</sequence>
<reference evidence="2 3" key="1">
    <citation type="journal article" date="2013" name="Fungal Biol.">
        <title>Analysis of microsatellite markers in the genome of the plant pathogen Ceratocystis fimbriata.</title>
        <authorList>
            <person name="Simpson M.C."/>
            <person name="Wilken P.M."/>
            <person name="Coetzee M.P."/>
            <person name="Wingfield M.J."/>
            <person name="Wingfield B.D."/>
        </authorList>
    </citation>
    <scope>NUCLEOTIDE SEQUENCE [LARGE SCALE GENOMIC DNA]</scope>
    <source>
        <strain evidence="2 3">CBS 114723</strain>
    </source>
</reference>
<comment type="caution">
    <text evidence="2">The sequence shown here is derived from an EMBL/GenBank/DDBJ whole genome shotgun (WGS) entry which is preliminary data.</text>
</comment>
<feature type="compositionally biased region" description="Polar residues" evidence="1">
    <location>
        <begin position="1"/>
        <end position="19"/>
    </location>
</feature>
<reference evidence="2 3" key="2">
    <citation type="journal article" date="2013" name="IMA Fungus">
        <title>IMA Genome-F 1: Ceratocystis fimbriata: Draft nuclear genome sequence for the plant pathogen, Ceratocystis fimbriata.</title>
        <authorList>
            <person name="Wilken P.M."/>
            <person name="Steenkamp E.T."/>
            <person name="Wingfield M.J."/>
            <person name="de Beer Z.W."/>
            <person name="Wingfield B.D."/>
        </authorList>
    </citation>
    <scope>NUCLEOTIDE SEQUENCE [LARGE SCALE GENOMIC DNA]</scope>
    <source>
        <strain evidence="2 3">CBS 114723</strain>
    </source>
</reference>